<accession>A0ABQ7C803</accession>
<organism evidence="1 2">
    <name type="scientific">Brassica cretica</name>
    <name type="common">Mustard</name>
    <dbReference type="NCBI Taxonomy" id="69181"/>
    <lineage>
        <taxon>Eukaryota</taxon>
        <taxon>Viridiplantae</taxon>
        <taxon>Streptophyta</taxon>
        <taxon>Embryophyta</taxon>
        <taxon>Tracheophyta</taxon>
        <taxon>Spermatophyta</taxon>
        <taxon>Magnoliopsida</taxon>
        <taxon>eudicotyledons</taxon>
        <taxon>Gunneridae</taxon>
        <taxon>Pentapetalae</taxon>
        <taxon>rosids</taxon>
        <taxon>malvids</taxon>
        <taxon>Brassicales</taxon>
        <taxon>Brassicaceae</taxon>
        <taxon>Brassiceae</taxon>
        <taxon>Brassica</taxon>
    </lineage>
</organism>
<name>A0ABQ7C803_BRACR</name>
<gene>
    <name evidence="1" type="ORF">DY000_02006653</name>
</gene>
<dbReference type="Proteomes" id="UP000266723">
    <property type="component" value="Unassembled WGS sequence"/>
</dbReference>
<reference evidence="1 2" key="1">
    <citation type="journal article" date="2020" name="BMC Genomics">
        <title>Intraspecific diversification of the crop wild relative Brassica cretica Lam. using demographic model selection.</title>
        <authorList>
            <person name="Kioukis A."/>
            <person name="Michalopoulou V.A."/>
            <person name="Briers L."/>
            <person name="Pirintsos S."/>
            <person name="Studholme D.J."/>
            <person name="Pavlidis P."/>
            <person name="Sarris P.F."/>
        </authorList>
    </citation>
    <scope>NUCLEOTIDE SEQUENCE [LARGE SCALE GENOMIC DNA]</scope>
    <source>
        <strain evidence="2">cv. PFS-1207/04</strain>
    </source>
</reference>
<comment type="caution">
    <text evidence="1">The sequence shown here is derived from an EMBL/GenBank/DDBJ whole genome shotgun (WGS) entry which is preliminary data.</text>
</comment>
<protein>
    <submittedName>
        <fullName evidence="1">Uncharacterized protein</fullName>
    </submittedName>
</protein>
<sequence length="114" mass="12222">MILYDCEAEALSSSIGPSQSYSLMIKWSQGSVQVEISQSSPVETFILGFGKVLSDQPAASRLEHCRGVNFVTLTGSSLTRHIALPDYGVGLDGRVEGVTVRLAEMSYLPADPAE</sequence>
<evidence type="ECO:0000313" key="1">
    <source>
        <dbReference type="EMBL" id="KAF3547383.1"/>
    </source>
</evidence>
<proteinExistence type="predicted"/>
<dbReference type="EMBL" id="QGKV02000832">
    <property type="protein sequence ID" value="KAF3547383.1"/>
    <property type="molecule type" value="Genomic_DNA"/>
</dbReference>
<keyword evidence="2" id="KW-1185">Reference proteome</keyword>
<evidence type="ECO:0000313" key="2">
    <source>
        <dbReference type="Proteomes" id="UP000266723"/>
    </source>
</evidence>